<reference evidence="2 3" key="1">
    <citation type="submission" date="2018-06" db="EMBL/GenBank/DDBJ databases">
        <title>The Genome of Cuscuta australis (Dodder) Provides Insight into the Evolution of Plant Parasitism.</title>
        <authorList>
            <person name="Liu H."/>
        </authorList>
    </citation>
    <scope>NUCLEOTIDE SEQUENCE [LARGE SCALE GENOMIC DNA]</scope>
    <source>
        <strain evidence="3">cv. Yunnan</strain>
        <tissue evidence="2">Vines</tissue>
    </source>
</reference>
<sequence length="95" mass="10642">MRFDNLIANPPGPAPFSHRLTRRRRLTDSAATIGEFRPPGRFRRLRLQTSDAQQRRGWPLRLSSTLAILLPRANSGEHGSRHGGLSVEDPTPASY</sequence>
<organism evidence="2 3">
    <name type="scientific">Cuscuta australis</name>
    <dbReference type="NCBI Taxonomy" id="267555"/>
    <lineage>
        <taxon>Eukaryota</taxon>
        <taxon>Viridiplantae</taxon>
        <taxon>Streptophyta</taxon>
        <taxon>Embryophyta</taxon>
        <taxon>Tracheophyta</taxon>
        <taxon>Spermatophyta</taxon>
        <taxon>Magnoliopsida</taxon>
        <taxon>eudicotyledons</taxon>
        <taxon>Gunneridae</taxon>
        <taxon>Pentapetalae</taxon>
        <taxon>asterids</taxon>
        <taxon>lamiids</taxon>
        <taxon>Solanales</taxon>
        <taxon>Convolvulaceae</taxon>
        <taxon>Cuscuteae</taxon>
        <taxon>Cuscuta</taxon>
        <taxon>Cuscuta subgen. Grammica</taxon>
        <taxon>Cuscuta sect. Cleistogrammica</taxon>
    </lineage>
</organism>
<keyword evidence="3" id="KW-1185">Reference proteome</keyword>
<accession>A0A328DHV0</accession>
<comment type="caution">
    <text evidence="2">The sequence shown here is derived from an EMBL/GenBank/DDBJ whole genome shotgun (WGS) entry which is preliminary data.</text>
</comment>
<evidence type="ECO:0000313" key="3">
    <source>
        <dbReference type="Proteomes" id="UP000249390"/>
    </source>
</evidence>
<evidence type="ECO:0000313" key="2">
    <source>
        <dbReference type="EMBL" id="RAL43593.1"/>
    </source>
</evidence>
<evidence type="ECO:0000256" key="1">
    <source>
        <dbReference type="SAM" id="MobiDB-lite"/>
    </source>
</evidence>
<dbReference type="Proteomes" id="UP000249390">
    <property type="component" value="Unassembled WGS sequence"/>
</dbReference>
<feature type="region of interest" description="Disordered" evidence="1">
    <location>
        <begin position="72"/>
        <end position="95"/>
    </location>
</feature>
<proteinExistence type="predicted"/>
<protein>
    <submittedName>
        <fullName evidence="2">Uncharacterized protein</fullName>
    </submittedName>
</protein>
<dbReference type="AlphaFoldDB" id="A0A328DHV0"/>
<gene>
    <name evidence="2" type="ORF">DM860_017336</name>
</gene>
<dbReference type="EMBL" id="NQVE01000154">
    <property type="protein sequence ID" value="RAL43593.1"/>
    <property type="molecule type" value="Genomic_DNA"/>
</dbReference>
<feature type="region of interest" description="Disordered" evidence="1">
    <location>
        <begin position="1"/>
        <end position="23"/>
    </location>
</feature>
<name>A0A328DHV0_9ASTE</name>